<keyword evidence="2" id="KW-1185">Reference proteome</keyword>
<name>A0ACC0IJI1_9ERIC</name>
<comment type="caution">
    <text evidence="1">The sequence shown here is derived from an EMBL/GenBank/DDBJ whole genome shotgun (WGS) entry which is preliminary data.</text>
</comment>
<proteinExistence type="predicted"/>
<dbReference type="Proteomes" id="UP001060215">
    <property type="component" value="Chromosome 3"/>
</dbReference>
<dbReference type="EMBL" id="CM045760">
    <property type="protein sequence ID" value="KAI8025538.1"/>
    <property type="molecule type" value="Genomic_DNA"/>
</dbReference>
<accession>A0ACC0IJI1</accession>
<gene>
    <name evidence="1" type="ORF">LOK49_LG02G01180</name>
</gene>
<sequence>MADPISLVVGPLVSTVIEKATSLIDQNFQSLIGVEKDVKTLSSTLTSIQSVLKDAEDKQLHSEQLRDWLGKLKAAAYDSQDVLETFETDACLWQRKQQVRNCHPPFSASKISYKLEAAREIKDILVRLDEIAREKEKFNLNVNVINRQTGESRNTSSLVVEADVVGREDDKNKIVDQLLSKEFDREGDISVIPVIGMGGLGKTTLAQVVYNDDGVKKHFEFMMWVFVGVDFNYRRILKEMIEYHSTMNYDNINALSDEQLESRLLSFFARKSFFLVLDDVWIESYDAWDRLQKVLKQGGKGSRVLITSRNTRVANLTIGTQRPYCLDYLPEDQCWSLFEQIVFKQNKIAGNERRDLEHIGKEIVCKCNGLPLAVRAMGGLLRGNNDVNKWQKILEHDIWEAEEKSTNTGKPIVLPALKLSYDNLPSCLKQCFLYCSIFPKGYMFDKSELVKLWKAESFIHSDEIGSDYFDDLLNRSFFQLLDIDSMQRYRMHDLIHGLAQSVSNTHYYQVKDNESCHISESHRHVSLLCENVENLALEITDKSKRLRTLLFPSEHHKVFGQALDKLFQNLKYIRVLDLSSSTLGELPNSVKELKLLHYLDLSKTEITALPNSICSLYNLQTLKLLGCFSLFELPKDLSNLVNLEHLELDDMFWFKSSTLPPRMSCLTRLQNLHAFQVKHNPGYGIDELKDMKCLKGTLHISKLENATNAAEAKLKDKEKLEKVVFEWSNSDGDPQHEATDESVLEDLQPHTNLKVLQLLCYKGTRFPSWMRDGLLQKLVNLSFNHCSNIKVLSLGKLEHLKELHIKGMLELEEWPEADYISLHTLKISNCPKLKCLPSLFPDMEVLKIKKCDSLKTLPLTPFLCSLTLVDNLVLEDWNEKLEPIFFINDQGHREPLHSVNDQGETVEVKASYFRLLTDIKIVNCPKLQPLPKSVSPEKLEISGCQQLSTLPELSLYLQHLALDGCHGETLLRAIPNTDSLFSLVISNISGITHLPKLPQLSGLKALYIHYCSDLVSLFEEESSFQSLSSLKLLSIWNCPQLVTLLSQGLPATIECLSIGSCHSLMSLGPNEGLKNLTSLRDLYIDDCPTLQSLPEEGLATSLQHLHIEGCPLLLKECQNDIGPDWLNIKDIPDLEIEHPNSKTKVSSPAWYRQFICCKGIDSENLSNHNSSIHRS</sequence>
<protein>
    <submittedName>
        <fullName evidence="1">Disease resistance protein RGA4</fullName>
    </submittedName>
</protein>
<organism evidence="1 2">
    <name type="scientific">Camellia lanceoleosa</name>
    <dbReference type="NCBI Taxonomy" id="1840588"/>
    <lineage>
        <taxon>Eukaryota</taxon>
        <taxon>Viridiplantae</taxon>
        <taxon>Streptophyta</taxon>
        <taxon>Embryophyta</taxon>
        <taxon>Tracheophyta</taxon>
        <taxon>Spermatophyta</taxon>
        <taxon>Magnoliopsida</taxon>
        <taxon>eudicotyledons</taxon>
        <taxon>Gunneridae</taxon>
        <taxon>Pentapetalae</taxon>
        <taxon>asterids</taxon>
        <taxon>Ericales</taxon>
        <taxon>Theaceae</taxon>
        <taxon>Camellia</taxon>
    </lineage>
</organism>
<evidence type="ECO:0000313" key="1">
    <source>
        <dbReference type="EMBL" id="KAI8025538.1"/>
    </source>
</evidence>
<reference evidence="1 2" key="1">
    <citation type="journal article" date="2022" name="Plant J.">
        <title>Chromosome-level genome of Camellia lanceoleosa provides a valuable resource for understanding genome evolution and self-incompatibility.</title>
        <authorList>
            <person name="Gong W."/>
            <person name="Xiao S."/>
            <person name="Wang L."/>
            <person name="Liao Z."/>
            <person name="Chang Y."/>
            <person name="Mo W."/>
            <person name="Hu G."/>
            <person name="Li W."/>
            <person name="Zhao G."/>
            <person name="Zhu H."/>
            <person name="Hu X."/>
            <person name="Ji K."/>
            <person name="Xiang X."/>
            <person name="Song Q."/>
            <person name="Yuan D."/>
            <person name="Jin S."/>
            <person name="Zhang L."/>
        </authorList>
    </citation>
    <scope>NUCLEOTIDE SEQUENCE [LARGE SCALE GENOMIC DNA]</scope>
    <source>
        <strain evidence="1">SQ_2022a</strain>
    </source>
</reference>
<evidence type="ECO:0000313" key="2">
    <source>
        <dbReference type="Proteomes" id="UP001060215"/>
    </source>
</evidence>